<accession>A0ABW5EDH6</accession>
<proteinExistence type="predicted"/>
<evidence type="ECO:0000259" key="1">
    <source>
        <dbReference type="Pfam" id="PF03724"/>
    </source>
</evidence>
<dbReference type="RefSeq" id="WP_265721218.1">
    <property type="nucleotide sequence ID" value="NZ_JAPIVK010000009.1"/>
</dbReference>
<dbReference type="InterPro" id="IPR005184">
    <property type="entry name" value="DUF306_Meta_HslJ"/>
</dbReference>
<name>A0ABW5EDH6_9GAMM</name>
<keyword evidence="3" id="KW-1185">Reference proteome</keyword>
<dbReference type="InterPro" id="IPR038670">
    <property type="entry name" value="HslJ-like_sf"/>
</dbReference>
<dbReference type="PROSITE" id="PS51257">
    <property type="entry name" value="PROKAR_LIPOPROTEIN"/>
    <property type="match status" value="1"/>
</dbReference>
<dbReference type="PANTHER" id="PTHR35535:SF2">
    <property type="entry name" value="DUF306 DOMAIN-CONTAINING PROTEIN"/>
    <property type="match status" value="1"/>
</dbReference>
<evidence type="ECO:0000313" key="2">
    <source>
        <dbReference type="EMBL" id="MFD2311149.1"/>
    </source>
</evidence>
<dbReference type="Gene3D" id="2.40.128.270">
    <property type="match status" value="1"/>
</dbReference>
<gene>
    <name evidence="2" type="ORF">ACFSKX_12045</name>
</gene>
<dbReference type="EMBL" id="JBHUJD010000014">
    <property type="protein sequence ID" value="MFD2311149.1"/>
    <property type="molecule type" value="Genomic_DNA"/>
</dbReference>
<comment type="caution">
    <text evidence="2">The sequence shown here is derived from an EMBL/GenBank/DDBJ whole genome shotgun (WGS) entry which is preliminary data.</text>
</comment>
<sequence length="157" mass="17112">MGKVVQLWLVGLALVVAGCIGMDTGESDIVQSAGNIGSVCGPKWQLKRLRMDGEAIGIRDMERFTFLCSPEGNVMGKSGINTYRGSMTVTQNGQLLWDTSSFASTKKAGPSQLMEQERRYLRALSGTRQAFTKSGGKRLILRDPSGDIYIEYVSVNP</sequence>
<feature type="domain" description="DUF306" evidence="1">
    <location>
        <begin position="43"/>
        <end position="146"/>
    </location>
</feature>
<dbReference type="Proteomes" id="UP001597425">
    <property type="component" value="Unassembled WGS sequence"/>
</dbReference>
<dbReference type="InterPro" id="IPR053147">
    <property type="entry name" value="Hsp_HslJ-like"/>
</dbReference>
<organism evidence="2 3">
    <name type="scientific">Microbulbifer halophilus</name>
    <dbReference type="NCBI Taxonomy" id="453963"/>
    <lineage>
        <taxon>Bacteria</taxon>
        <taxon>Pseudomonadati</taxon>
        <taxon>Pseudomonadota</taxon>
        <taxon>Gammaproteobacteria</taxon>
        <taxon>Cellvibrionales</taxon>
        <taxon>Microbulbiferaceae</taxon>
        <taxon>Microbulbifer</taxon>
    </lineage>
</organism>
<dbReference type="Pfam" id="PF03724">
    <property type="entry name" value="META"/>
    <property type="match status" value="1"/>
</dbReference>
<reference evidence="3" key="1">
    <citation type="journal article" date="2019" name="Int. J. Syst. Evol. Microbiol.">
        <title>The Global Catalogue of Microorganisms (GCM) 10K type strain sequencing project: providing services to taxonomists for standard genome sequencing and annotation.</title>
        <authorList>
            <consortium name="The Broad Institute Genomics Platform"/>
            <consortium name="The Broad Institute Genome Sequencing Center for Infectious Disease"/>
            <person name="Wu L."/>
            <person name="Ma J."/>
        </authorList>
    </citation>
    <scope>NUCLEOTIDE SEQUENCE [LARGE SCALE GENOMIC DNA]</scope>
    <source>
        <strain evidence="3">KCTC 12848</strain>
    </source>
</reference>
<evidence type="ECO:0000313" key="3">
    <source>
        <dbReference type="Proteomes" id="UP001597425"/>
    </source>
</evidence>
<protein>
    <submittedName>
        <fullName evidence="2">META domain-containing protein</fullName>
    </submittedName>
</protein>
<dbReference type="PANTHER" id="PTHR35535">
    <property type="entry name" value="HEAT SHOCK PROTEIN HSLJ"/>
    <property type="match status" value="1"/>
</dbReference>